<dbReference type="CDD" id="cd09272">
    <property type="entry name" value="RNase_HI_RT_Ty1"/>
    <property type="match status" value="1"/>
</dbReference>
<gene>
    <name evidence="1" type="ORF">Prudu_005806</name>
</gene>
<protein>
    <submittedName>
        <fullName evidence="1">Uncharacterized protein</fullName>
    </submittedName>
</protein>
<sequence>MVTEVCKEMLWMKRFLQELGQDQSTIHLSTNLSSHSRPKHIVYHRIRDVLESKQQLEKIDTNDNSLDMMTKSLSKDRYKFRKRAAGLLEPST</sequence>
<proteinExistence type="predicted"/>
<organism evidence="1">
    <name type="scientific">Prunus dulcis</name>
    <name type="common">Almond</name>
    <name type="synonym">Amygdalus dulcis</name>
    <dbReference type="NCBI Taxonomy" id="3755"/>
    <lineage>
        <taxon>Eukaryota</taxon>
        <taxon>Viridiplantae</taxon>
        <taxon>Streptophyta</taxon>
        <taxon>Embryophyta</taxon>
        <taxon>Tracheophyta</taxon>
        <taxon>Spermatophyta</taxon>
        <taxon>Magnoliopsida</taxon>
        <taxon>eudicotyledons</taxon>
        <taxon>Gunneridae</taxon>
        <taxon>Pentapetalae</taxon>
        <taxon>rosids</taxon>
        <taxon>fabids</taxon>
        <taxon>Rosales</taxon>
        <taxon>Rosaceae</taxon>
        <taxon>Amygdaloideae</taxon>
        <taxon>Amygdaleae</taxon>
        <taxon>Prunus</taxon>
    </lineage>
</organism>
<dbReference type="EMBL" id="AP019298">
    <property type="protein sequence ID" value="BBG96861.1"/>
    <property type="molecule type" value="Genomic_DNA"/>
</dbReference>
<accession>A0A4Y1QYC4</accession>
<name>A0A4Y1QYC4_PRUDU</name>
<reference evidence="1" key="1">
    <citation type="journal article" date="2019" name="Science">
        <title>Mutation of a bHLH transcription factor allowed almond domestication.</title>
        <authorList>
            <person name="Sanchez-Perez R."/>
            <person name="Pavan S."/>
            <person name="Mazzeo R."/>
            <person name="Moldovan C."/>
            <person name="Aiese Cigliano R."/>
            <person name="Del Cueto J."/>
            <person name="Ricciardi F."/>
            <person name="Lotti C."/>
            <person name="Ricciardi L."/>
            <person name="Dicenta F."/>
            <person name="Lopez-Marques R.L."/>
            <person name="Lindberg Moller B."/>
        </authorList>
    </citation>
    <scope>NUCLEOTIDE SEQUENCE</scope>
</reference>
<evidence type="ECO:0000313" key="1">
    <source>
        <dbReference type="EMBL" id="BBG96861.1"/>
    </source>
</evidence>
<dbReference type="AlphaFoldDB" id="A0A4Y1QYC4"/>